<evidence type="ECO:0000256" key="1">
    <source>
        <dbReference type="SAM" id="Phobius"/>
    </source>
</evidence>
<reference evidence="2" key="1">
    <citation type="submission" date="2021-01" db="EMBL/GenBank/DDBJ databases">
        <title>Whole genome shotgun sequence of Verrucosispora sediminis NBRC 107745.</title>
        <authorList>
            <person name="Komaki H."/>
            <person name="Tamura T."/>
        </authorList>
    </citation>
    <scope>NUCLEOTIDE SEQUENCE</scope>
    <source>
        <strain evidence="2">NBRC 107745</strain>
    </source>
</reference>
<dbReference type="Proteomes" id="UP000607311">
    <property type="component" value="Unassembled WGS sequence"/>
</dbReference>
<evidence type="ECO:0000313" key="3">
    <source>
        <dbReference type="Proteomes" id="UP000607311"/>
    </source>
</evidence>
<sequence>MEKTVLYQFLIEVPRAAAIWSVLLVLALGVLTVLVARPEPAGPVEKPADEDALRAATEEADLRRYAGEVAVAAAGAGQNAERRRTAWRVAQTELDRAWAAYDQAEAAARRLAGVAGLPTPRTPRTPAEYAARERWLRRAAMAAHWSGDLTARQLSDVLARRSGWDPRRHPAEQEVVLARVVRDNRLAAYRSAAERERDLWRAAELATEAARALSAEAYAAAERLRPNRLPVSGRATTGRRDLVPRWRPARLG</sequence>
<evidence type="ECO:0000313" key="2">
    <source>
        <dbReference type="EMBL" id="GIJ35787.1"/>
    </source>
</evidence>
<organism evidence="2 3">
    <name type="scientific">Micromonospora sediminimaris</name>
    <dbReference type="NCBI Taxonomy" id="547162"/>
    <lineage>
        <taxon>Bacteria</taxon>
        <taxon>Bacillati</taxon>
        <taxon>Actinomycetota</taxon>
        <taxon>Actinomycetes</taxon>
        <taxon>Micromonosporales</taxon>
        <taxon>Micromonosporaceae</taxon>
        <taxon>Micromonospora</taxon>
    </lineage>
</organism>
<keyword evidence="1" id="KW-0812">Transmembrane</keyword>
<keyword evidence="1" id="KW-1133">Transmembrane helix</keyword>
<feature type="transmembrane region" description="Helical" evidence="1">
    <location>
        <begin position="17"/>
        <end position="36"/>
    </location>
</feature>
<accession>A0A9W5UVE8</accession>
<protein>
    <submittedName>
        <fullName evidence="2">Uncharacterized protein</fullName>
    </submittedName>
</protein>
<name>A0A9W5UVE8_9ACTN</name>
<gene>
    <name evidence="2" type="ORF">Vse01_49350</name>
</gene>
<dbReference type="RefSeq" id="WP_093403124.1">
    <property type="nucleotide sequence ID" value="NZ_BOPD01000036.1"/>
</dbReference>
<proteinExistence type="predicted"/>
<comment type="caution">
    <text evidence="2">The sequence shown here is derived from an EMBL/GenBank/DDBJ whole genome shotgun (WGS) entry which is preliminary data.</text>
</comment>
<keyword evidence="1" id="KW-0472">Membrane</keyword>
<dbReference type="AlphaFoldDB" id="A0A9W5UVE8"/>
<dbReference type="OrthoDB" id="3297285at2"/>
<dbReference type="EMBL" id="BOPD01000036">
    <property type="protein sequence ID" value="GIJ35787.1"/>
    <property type="molecule type" value="Genomic_DNA"/>
</dbReference>
<keyword evidence="3" id="KW-1185">Reference proteome</keyword>